<reference evidence="3 4" key="1">
    <citation type="submission" date="2023-01" db="EMBL/GenBank/DDBJ databases">
        <title>Draft genome sequence of Nocardiopsis sp. RSe5-2 isolated from halophytes.</title>
        <authorList>
            <person name="Duangmal K."/>
            <person name="Chantavorakit T."/>
        </authorList>
    </citation>
    <scope>NUCLEOTIDE SEQUENCE [LARGE SCALE GENOMIC DNA]</scope>
    <source>
        <strain evidence="3 4">RSe5-2</strain>
    </source>
</reference>
<sequence>MSHDDQEWGRDEPDGGTGRGRGRPGGPDDERRMHPIGWKVPIAVAVASALAAYPLVAAFYSALPPLPWTAVPTLLLLAVGEAITGHHTRRRIRRAPGTEPIEPLSAARLVALAKASALFASLAVGVFAGMAVYLGGRLQTPLPREDFFTSLGTMAAGAVLFGAAVFLEWACRVPDDDSEGEPGPA</sequence>
<comment type="caution">
    <text evidence="3">The sequence shown here is derived from an EMBL/GenBank/DDBJ whole genome shotgun (WGS) entry which is preliminary data.</text>
</comment>
<organism evidence="3 4">
    <name type="scientific">Nocardiopsis endophytica</name>
    <dbReference type="NCBI Taxonomy" id="3018445"/>
    <lineage>
        <taxon>Bacteria</taxon>
        <taxon>Bacillati</taxon>
        <taxon>Actinomycetota</taxon>
        <taxon>Actinomycetes</taxon>
        <taxon>Streptosporangiales</taxon>
        <taxon>Nocardiopsidaceae</taxon>
        <taxon>Nocardiopsis</taxon>
    </lineage>
</organism>
<evidence type="ECO:0000256" key="2">
    <source>
        <dbReference type="SAM" id="Phobius"/>
    </source>
</evidence>
<protein>
    <submittedName>
        <fullName evidence="3">DUF3180 domain-containing protein</fullName>
    </submittedName>
</protein>
<feature type="transmembrane region" description="Helical" evidence="2">
    <location>
        <begin position="117"/>
        <end position="135"/>
    </location>
</feature>
<keyword evidence="4" id="KW-1185">Reference proteome</keyword>
<dbReference type="Pfam" id="PF11377">
    <property type="entry name" value="DUF3180"/>
    <property type="match status" value="1"/>
</dbReference>
<evidence type="ECO:0000313" key="3">
    <source>
        <dbReference type="EMBL" id="MDA2809733.1"/>
    </source>
</evidence>
<feature type="transmembrane region" description="Helical" evidence="2">
    <location>
        <begin position="66"/>
        <end position="84"/>
    </location>
</feature>
<evidence type="ECO:0000256" key="1">
    <source>
        <dbReference type="SAM" id="MobiDB-lite"/>
    </source>
</evidence>
<accession>A0ABT4TYF3</accession>
<feature type="transmembrane region" description="Helical" evidence="2">
    <location>
        <begin position="147"/>
        <end position="167"/>
    </location>
</feature>
<feature type="region of interest" description="Disordered" evidence="1">
    <location>
        <begin position="1"/>
        <end position="33"/>
    </location>
</feature>
<keyword evidence="2" id="KW-0812">Transmembrane</keyword>
<gene>
    <name evidence="3" type="ORF">O4J56_03695</name>
</gene>
<feature type="transmembrane region" description="Helical" evidence="2">
    <location>
        <begin position="40"/>
        <end position="60"/>
    </location>
</feature>
<dbReference type="Proteomes" id="UP001527866">
    <property type="component" value="Unassembled WGS sequence"/>
</dbReference>
<proteinExistence type="predicted"/>
<keyword evidence="2" id="KW-0472">Membrane</keyword>
<evidence type="ECO:0000313" key="4">
    <source>
        <dbReference type="Proteomes" id="UP001527866"/>
    </source>
</evidence>
<name>A0ABT4TYF3_9ACTN</name>
<feature type="compositionally biased region" description="Basic and acidic residues" evidence="1">
    <location>
        <begin position="1"/>
        <end position="13"/>
    </location>
</feature>
<feature type="compositionally biased region" description="Gly residues" evidence="1">
    <location>
        <begin position="15"/>
        <end position="25"/>
    </location>
</feature>
<dbReference type="InterPro" id="IPR021517">
    <property type="entry name" value="DUF3180"/>
</dbReference>
<keyword evidence="2" id="KW-1133">Transmembrane helix</keyword>
<dbReference type="EMBL" id="JAQFWQ010000006">
    <property type="protein sequence ID" value="MDA2809733.1"/>
    <property type="molecule type" value="Genomic_DNA"/>
</dbReference>
<dbReference type="RefSeq" id="WP_270683636.1">
    <property type="nucleotide sequence ID" value="NZ_JAQFWQ010000006.1"/>
</dbReference>